<dbReference type="InterPro" id="IPR027417">
    <property type="entry name" value="P-loop_NTPase"/>
</dbReference>
<comment type="catalytic activity">
    <reaction evidence="2 14">
        <text>adenosylcob(III)inamide phosphate + GTP + H(+) = adenosylcob(III)inamide-GDP + diphosphate</text>
        <dbReference type="Rhea" id="RHEA:22712"/>
        <dbReference type="ChEBI" id="CHEBI:15378"/>
        <dbReference type="ChEBI" id="CHEBI:33019"/>
        <dbReference type="ChEBI" id="CHEBI:37565"/>
        <dbReference type="ChEBI" id="CHEBI:58502"/>
        <dbReference type="ChEBI" id="CHEBI:60487"/>
        <dbReference type="EC" id="2.7.7.62"/>
    </reaction>
</comment>
<comment type="function">
    <text evidence="4 14">Catalyzes ATP-dependent phosphorylation of adenosylcobinamide and addition of GMP to adenosylcobinamide phosphate.</text>
</comment>
<evidence type="ECO:0000256" key="2">
    <source>
        <dbReference type="ARBA" id="ARBA00000711"/>
    </source>
</evidence>
<comment type="catalytic activity">
    <reaction evidence="3">
        <text>adenosylcob(III)inamide + GTP = adenosylcob(III)inamide phosphate + GDP + H(+)</text>
        <dbReference type="Rhea" id="RHEA:15765"/>
        <dbReference type="ChEBI" id="CHEBI:2480"/>
        <dbReference type="ChEBI" id="CHEBI:15378"/>
        <dbReference type="ChEBI" id="CHEBI:37565"/>
        <dbReference type="ChEBI" id="CHEBI:58189"/>
        <dbReference type="ChEBI" id="CHEBI:58502"/>
        <dbReference type="EC" id="2.7.1.156"/>
    </reaction>
</comment>
<protein>
    <recommendedName>
        <fullName evidence="14">Bifunctional adenosylcobalamin biosynthesis protein</fullName>
        <ecNumber evidence="14">2.7.1.156</ecNumber>
        <ecNumber evidence="14">2.7.7.62</ecNumber>
    </recommendedName>
</protein>
<dbReference type="CDD" id="cd00544">
    <property type="entry name" value="CobU"/>
    <property type="match status" value="1"/>
</dbReference>
<reference evidence="15 16" key="1">
    <citation type="submission" date="2021-03" db="EMBL/GenBank/DDBJ databases">
        <title>Novel species identification of genus Shewanella.</title>
        <authorList>
            <person name="Liu G."/>
            <person name="Zhang Q."/>
        </authorList>
    </citation>
    <scope>NUCLEOTIDE SEQUENCE [LARGE SCALE GENOMIC DNA]</scope>
    <source>
        <strain evidence="15 16">FJAT-52962</strain>
    </source>
</reference>
<keyword evidence="9 14" id="KW-0808">Transferase</keyword>
<accession>A0ABX7QY59</accession>
<dbReference type="GO" id="GO:0008820">
    <property type="term" value="F:cobinamide phosphate guanylyltransferase activity"/>
    <property type="evidence" value="ECO:0007669"/>
    <property type="project" value="UniProtKB-EC"/>
</dbReference>
<keyword evidence="12 14" id="KW-0067">ATP-binding</keyword>
<dbReference type="SUPFAM" id="SSF52540">
    <property type="entry name" value="P-loop containing nucleoside triphosphate hydrolases"/>
    <property type="match status" value="1"/>
</dbReference>
<dbReference type="EC" id="2.7.7.62" evidence="14"/>
<evidence type="ECO:0000256" key="13">
    <source>
        <dbReference type="ARBA" id="ARBA00023134"/>
    </source>
</evidence>
<dbReference type="InterPro" id="IPR003203">
    <property type="entry name" value="CobU/CobP"/>
</dbReference>
<dbReference type="Proteomes" id="UP000663207">
    <property type="component" value="Chromosome"/>
</dbReference>
<evidence type="ECO:0000313" key="16">
    <source>
        <dbReference type="Proteomes" id="UP000663207"/>
    </source>
</evidence>
<dbReference type="EC" id="2.7.1.156" evidence="14"/>
<organism evidence="15 16">
    <name type="scientific">Shewanella sedimentimangrovi</name>
    <dbReference type="NCBI Taxonomy" id="2814293"/>
    <lineage>
        <taxon>Bacteria</taxon>
        <taxon>Pseudomonadati</taxon>
        <taxon>Pseudomonadota</taxon>
        <taxon>Gammaproteobacteria</taxon>
        <taxon>Alteromonadales</taxon>
        <taxon>Shewanellaceae</taxon>
        <taxon>Shewanella</taxon>
    </lineage>
</organism>
<comment type="similarity">
    <text evidence="7 14">Belongs to the CobU/CobP family.</text>
</comment>
<evidence type="ECO:0000256" key="9">
    <source>
        <dbReference type="ARBA" id="ARBA00022679"/>
    </source>
</evidence>
<keyword evidence="10 14" id="KW-0547">Nucleotide-binding</keyword>
<evidence type="ECO:0000256" key="4">
    <source>
        <dbReference type="ARBA" id="ARBA00003889"/>
    </source>
</evidence>
<evidence type="ECO:0000256" key="12">
    <source>
        <dbReference type="ARBA" id="ARBA00022840"/>
    </source>
</evidence>
<keyword evidence="8 14" id="KW-0169">Cobalamin biosynthesis</keyword>
<dbReference type="PIRSF" id="PIRSF006135">
    <property type="entry name" value="CobU"/>
    <property type="match status" value="1"/>
</dbReference>
<dbReference type="PANTHER" id="PTHR34848">
    <property type="match status" value="1"/>
</dbReference>
<dbReference type="EMBL" id="CP071502">
    <property type="protein sequence ID" value="QSX36462.1"/>
    <property type="molecule type" value="Genomic_DNA"/>
</dbReference>
<dbReference type="RefSeq" id="WP_207379833.1">
    <property type="nucleotide sequence ID" value="NZ_CP071502.1"/>
</dbReference>
<sequence>MIGLILGGARSGKSRYAEQLLAGRAAVYLATATAGDAEMAERIARHKLDRAGGQWQLLEEPLNVVAALDKLSGRGTSVLLDCLTLWLTNVLLAEDRDAEAECLDLVAALKRFDGELLLISNEVGSGIVPLGQLSRDFVDRAGWLNQAIAAVADKVTLVVAGLPLQLKEEGL</sequence>
<keyword evidence="16" id="KW-1185">Reference proteome</keyword>
<evidence type="ECO:0000256" key="6">
    <source>
        <dbReference type="ARBA" id="ARBA00005159"/>
    </source>
</evidence>
<comment type="pathway">
    <text evidence="6 14">Cofactor biosynthesis; adenosylcobalamin biosynthesis; adenosylcobalamin from cob(II)yrinate a,c-diamide: step 5/7.</text>
</comment>
<evidence type="ECO:0000256" key="5">
    <source>
        <dbReference type="ARBA" id="ARBA00004692"/>
    </source>
</evidence>
<dbReference type="Gene3D" id="3.40.50.300">
    <property type="entry name" value="P-loop containing nucleotide triphosphate hydrolases"/>
    <property type="match status" value="1"/>
</dbReference>
<evidence type="ECO:0000256" key="10">
    <source>
        <dbReference type="ARBA" id="ARBA00022741"/>
    </source>
</evidence>
<evidence type="ECO:0000256" key="1">
    <source>
        <dbReference type="ARBA" id="ARBA00000312"/>
    </source>
</evidence>
<dbReference type="NCBIfam" id="NF004469">
    <property type="entry name" value="PRK05800.1"/>
    <property type="match status" value="1"/>
</dbReference>
<name>A0ABX7QY59_9GAMM</name>
<dbReference type="PANTHER" id="PTHR34848:SF1">
    <property type="entry name" value="BIFUNCTIONAL ADENOSYLCOBALAMIN BIOSYNTHESIS PROTEIN COBU"/>
    <property type="match status" value="1"/>
</dbReference>
<evidence type="ECO:0000313" key="15">
    <source>
        <dbReference type="EMBL" id="QSX36462.1"/>
    </source>
</evidence>
<evidence type="ECO:0000256" key="3">
    <source>
        <dbReference type="ARBA" id="ARBA00001522"/>
    </source>
</evidence>
<comment type="catalytic activity">
    <reaction evidence="1 14">
        <text>adenosylcob(III)inamide + ATP = adenosylcob(III)inamide phosphate + ADP + H(+)</text>
        <dbReference type="Rhea" id="RHEA:15769"/>
        <dbReference type="ChEBI" id="CHEBI:2480"/>
        <dbReference type="ChEBI" id="CHEBI:15378"/>
        <dbReference type="ChEBI" id="CHEBI:30616"/>
        <dbReference type="ChEBI" id="CHEBI:58502"/>
        <dbReference type="ChEBI" id="CHEBI:456216"/>
        <dbReference type="EC" id="2.7.1.156"/>
    </reaction>
</comment>
<keyword evidence="13 14" id="KW-0342">GTP-binding</keyword>
<gene>
    <name evidence="15" type="primary">cobU</name>
    <name evidence="15" type="ORF">JYB85_14380</name>
</gene>
<dbReference type="GO" id="GO:0043752">
    <property type="term" value="F:adenosylcobinamide kinase activity"/>
    <property type="evidence" value="ECO:0007669"/>
    <property type="project" value="UniProtKB-EC"/>
</dbReference>
<keyword evidence="11 14" id="KW-0418">Kinase</keyword>
<evidence type="ECO:0000256" key="8">
    <source>
        <dbReference type="ARBA" id="ARBA00022573"/>
    </source>
</evidence>
<proteinExistence type="inferred from homology"/>
<evidence type="ECO:0000256" key="14">
    <source>
        <dbReference type="PIRNR" id="PIRNR006135"/>
    </source>
</evidence>
<comment type="pathway">
    <text evidence="5 14">Cofactor biosynthesis; adenosylcobalamin biosynthesis; adenosylcobalamin from cob(II)yrinate a,c-diamide: step 6/7.</text>
</comment>
<evidence type="ECO:0000256" key="7">
    <source>
        <dbReference type="ARBA" id="ARBA00007490"/>
    </source>
</evidence>
<keyword evidence="15" id="KW-0548">Nucleotidyltransferase</keyword>
<dbReference type="Pfam" id="PF02283">
    <property type="entry name" value="CobU"/>
    <property type="match status" value="1"/>
</dbReference>
<evidence type="ECO:0000256" key="11">
    <source>
        <dbReference type="ARBA" id="ARBA00022777"/>
    </source>
</evidence>